<proteinExistence type="predicted"/>
<reference evidence="1 2" key="1">
    <citation type="journal article" date="2023" name="ACS Omega">
        <title>Identification of the Neoaspergillic Acid Biosynthesis Gene Cluster by Establishing an In Vitro CRISPR-Ribonucleoprotein Genetic System in Aspergillus melleus.</title>
        <authorList>
            <person name="Yuan B."/>
            <person name="Grau M.F."/>
            <person name="Murata R.M."/>
            <person name="Torok T."/>
            <person name="Venkateswaran K."/>
            <person name="Stajich J.E."/>
            <person name="Wang C.C.C."/>
        </authorList>
    </citation>
    <scope>NUCLEOTIDE SEQUENCE [LARGE SCALE GENOMIC DNA]</scope>
    <source>
        <strain evidence="1 2">IMV 1140</strain>
    </source>
</reference>
<dbReference type="EMBL" id="JAOPJF010000055">
    <property type="protein sequence ID" value="KAK1142015.1"/>
    <property type="molecule type" value="Genomic_DNA"/>
</dbReference>
<keyword evidence="2" id="KW-1185">Reference proteome</keyword>
<accession>A0ACC3AWF0</accession>
<comment type="caution">
    <text evidence="1">The sequence shown here is derived from an EMBL/GenBank/DDBJ whole genome shotgun (WGS) entry which is preliminary data.</text>
</comment>
<name>A0ACC3AWF0_9EURO</name>
<dbReference type="Proteomes" id="UP001177260">
    <property type="component" value="Unassembled WGS sequence"/>
</dbReference>
<evidence type="ECO:0000313" key="2">
    <source>
        <dbReference type="Proteomes" id="UP001177260"/>
    </source>
</evidence>
<sequence length="477" mass="53361">MTTFDVWRVPVAQWACMQLITAMTVGLTPSRSPFRPAAAVVVIALACAFQYQISNSTLDMRIGGPMTANCWVNVMNAMDLLVLSRVSYEGQVTWEKKTNAKTTRSGSILERVLWSVSAAFNYRRINTPWQIDKLPRFDETDPSYVPSRGRFVLVGVAKAVWGGVLLALFTVETSDPHLPAAIDALPRDESVLLPWVYAASTRRLILLIAFTISFAICCRAFTLAVYNSAAVVAVGLGIHHPSAWPPIAGSLLDGWSLRRLWGISWHQSLRALIYSNADMITSSILRIPRTSTWVMYPRLVIAFALSGLFHSGMDVAFGIRWEESGAICYFVVQAAGIVVESAFQHICRGWVGRLNPIVRRGLGYHRLSFLPLSEDHAHRRRHNHIIFIRHANLFLSVAGEILPRTNQILRSKHLPHLVVKDDQRTVFSARETTRIASQDDLFFSFTPFTFLFPLESIGPVLIHILVVVMLLTCTLPP</sequence>
<protein>
    <submittedName>
        <fullName evidence="1">Uncharacterized protein</fullName>
    </submittedName>
</protein>
<evidence type="ECO:0000313" key="1">
    <source>
        <dbReference type="EMBL" id="KAK1142015.1"/>
    </source>
</evidence>
<gene>
    <name evidence="1" type="ORF">N8T08_008221</name>
</gene>
<organism evidence="1 2">
    <name type="scientific">Aspergillus melleus</name>
    <dbReference type="NCBI Taxonomy" id="138277"/>
    <lineage>
        <taxon>Eukaryota</taxon>
        <taxon>Fungi</taxon>
        <taxon>Dikarya</taxon>
        <taxon>Ascomycota</taxon>
        <taxon>Pezizomycotina</taxon>
        <taxon>Eurotiomycetes</taxon>
        <taxon>Eurotiomycetidae</taxon>
        <taxon>Eurotiales</taxon>
        <taxon>Aspergillaceae</taxon>
        <taxon>Aspergillus</taxon>
        <taxon>Aspergillus subgen. Circumdati</taxon>
    </lineage>
</organism>